<dbReference type="Pfam" id="PF24034">
    <property type="entry name" value="DUF7343"/>
    <property type="match status" value="1"/>
</dbReference>
<evidence type="ECO:0000256" key="2">
    <source>
        <dbReference type="SAM" id="Phobius"/>
    </source>
</evidence>
<dbReference type="EMBL" id="JBHSXM010000001">
    <property type="protein sequence ID" value="MFC6837179.1"/>
    <property type="molecule type" value="Genomic_DNA"/>
</dbReference>
<accession>A0ABD5U9Z4</accession>
<dbReference type="InterPro" id="IPR055767">
    <property type="entry name" value="DUF7343"/>
</dbReference>
<feature type="domain" description="DUF7343" evidence="3">
    <location>
        <begin position="321"/>
        <end position="382"/>
    </location>
</feature>
<reference evidence="5 6" key="1">
    <citation type="journal article" date="2019" name="Int. J. Syst. Evol. Microbiol.">
        <title>The Global Catalogue of Microorganisms (GCM) 10K type strain sequencing project: providing services to taxonomists for standard genome sequencing and annotation.</title>
        <authorList>
            <consortium name="The Broad Institute Genomics Platform"/>
            <consortium name="The Broad Institute Genome Sequencing Center for Infectious Disease"/>
            <person name="Wu L."/>
            <person name="Ma J."/>
        </authorList>
    </citation>
    <scope>NUCLEOTIDE SEQUENCE [LARGE SCALE GENOMIC DNA]</scope>
    <source>
        <strain evidence="5 6">PSRA2</strain>
    </source>
</reference>
<evidence type="ECO:0000259" key="3">
    <source>
        <dbReference type="Pfam" id="PF24034"/>
    </source>
</evidence>
<feature type="region of interest" description="Disordered" evidence="1">
    <location>
        <begin position="280"/>
        <end position="322"/>
    </location>
</feature>
<comment type="caution">
    <text evidence="5">The sequence shown here is derived from an EMBL/GenBank/DDBJ whole genome shotgun (WGS) entry which is preliminary data.</text>
</comment>
<feature type="transmembrane region" description="Helical" evidence="2">
    <location>
        <begin position="239"/>
        <end position="261"/>
    </location>
</feature>
<dbReference type="Pfam" id="PF24036">
    <property type="entry name" value="DUF7345"/>
    <property type="match status" value="1"/>
</dbReference>
<keyword evidence="2" id="KW-1133">Transmembrane helix</keyword>
<gene>
    <name evidence="5" type="ORF">ACFQHK_11745</name>
</gene>
<proteinExistence type="predicted"/>
<sequence>MRTGSRLALCLALCLLVVGAAPVTQATQQRAAPVDSGTTTIAIHVEQNGDARFVVETQYELNGTDETAAFRDVGEDFEAGRAEAGPSMDAFEAANDAASEATDREMAIENVTREANLTGGNESGGNESATADDEDDLPTNGTGTLRLGFEWTAFGVVEDDRIRVSDAFNTTSGTWLPGLTQDQRLVVYPPPEHGVQSAPVGPVNDVLTWRGPTTFEPGEITITYRERGMGDIASGEDGLMTTVLGGTALVLVVAVIGGYALRRNPDTDALGGLVPWAANRGTSESSTPPAAVSEGVDAPDSGGPDDAETGPMGGPVLDDELLSDEERVERLLEYNDGRMRQADIVTETGWSNAKVSQLLSSMDEEDRVDKLRIGRENLISLPDAEDDNGRS</sequence>
<protein>
    <submittedName>
        <fullName evidence="5">Helix-turn-helix transcriptional regulator</fullName>
    </submittedName>
</protein>
<dbReference type="Proteomes" id="UP001596406">
    <property type="component" value="Unassembled WGS sequence"/>
</dbReference>
<keyword evidence="2" id="KW-0472">Membrane</keyword>
<keyword evidence="2" id="KW-0812">Transmembrane</keyword>
<dbReference type="AlphaFoldDB" id="A0ABD5U9Z4"/>
<evidence type="ECO:0000256" key="1">
    <source>
        <dbReference type="SAM" id="MobiDB-lite"/>
    </source>
</evidence>
<name>A0ABD5U9Z4_9EURY</name>
<feature type="region of interest" description="Disordered" evidence="1">
    <location>
        <begin position="112"/>
        <end position="140"/>
    </location>
</feature>
<feature type="domain" description="DUF7345" evidence="4">
    <location>
        <begin position="43"/>
        <end position="192"/>
    </location>
</feature>
<organism evidence="5 6">
    <name type="scientific">Halomarina ordinaria</name>
    <dbReference type="NCBI Taxonomy" id="3033939"/>
    <lineage>
        <taxon>Archaea</taxon>
        <taxon>Methanobacteriati</taxon>
        <taxon>Methanobacteriota</taxon>
        <taxon>Stenosarchaea group</taxon>
        <taxon>Halobacteria</taxon>
        <taxon>Halobacteriales</taxon>
        <taxon>Natronomonadaceae</taxon>
        <taxon>Halomarina</taxon>
    </lineage>
</organism>
<keyword evidence="6" id="KW-1185">Reference proteome</keyword>
<evidence type="ECO:0000313" key="6">
    <source>
        <dbReference type="Proteomes" id="UP001596406"/>
    </source>
</evidence>
<feature type="compositionally biased region" description="Polar residues" evidence="1">
    <location>
        <begin position="113"/>
        <end position="129"/>
    </location>
</feature>
<evidence type="ECO:0000313" key="5">
    <source>
        <dbReference type="EMBL" id="MFC6837179.1"/>
    </source>
</evidence>
<evidence type="ECO:0000259" key="4">
    <source>
        <dbReference type="Pfam" id="PF24036"/>
    </source>
</evidence>
<dbReference type="InterPro" id="IPR055769">
    <property type="entry name" value="DUF7345"/>
</dbReference>
<dbReference type="RefSeq" id="WP_304448846.1">
    <property type="nucleotide sequence ID" value="NZ_JARRAH010000001.1"/>
</dbReference>